<organism evidence="2">
    <name type="scientific">Rhizophora mucronata</name>
    <name type="common">Asiatic mangrove</name>
    <dbReference type="NCBI Taxonomy" id="61149"/>
    <lineage>
        <taxon>Eukaryota</taxon>
        <taxon>Viridiplantae</taxon>
        <taxon>Streptophyta</taxon>
        <taxon>Embryophyta</taxon>
        <taxon>Tracheophyta</taxon>
        <taxon>Spermatophyta</taxon>
        <taxon>Magnoliopsida</taxon>
        <taxon>eudicotyledons</taxon>
        <taxon>Gunneridae</taxon>
        <taxon>Pentapetalae</taxon>
        <taxon>rosids</taxon>
        <taxon>fabids</taxon>
        <taxon>Malpighiales</taxon>
        <taxon>Rhizophoraceae</taxon>
        <taxon>Rhizophora</taxon>
    </lineage>
</organism>
<protein>
    <submittedName>
        <fullName evidence="2">Uncharacterized protein</fullName>
    </submittedName>
</protein>
<feature type="compositionally biased region" description="Basic and acidic residues" evidence="1">
    <location>
        <begin position="84"/>
        <end position="94"/>
    </location>
</feature>
<name>A0A2P2INW9_RHIMU</name>
<sequence length="94" mass="10828">MYFCKVKDYKLSRQNKGHQSSKSSMLCFRQSSLKSLLPHTGGKMERGYATYLQISKASKLRILKFLHAREHQSQDDPTLQSVRPAEKLLLDQQG</sequence>
<proteinExistence type="predicted"/>
<evidence type="ECO:0000313" key="2">
    <source>
        <dbReference type="EMBL" id="MBW82921.1"/>
    </source>
</evidence>
<dbReference type="AlphaFoldDB" id="A0A2P2INW9"/>
<reference evidence="2" key="1">
    <citation type="submission" date="2018-02" db="EMBL/GenBank/DDBJ databases">
        <title>Rhizophora mucronata_Transcriptome.</title>
        <authorList>
            <person name="Meera S.P."/>
            <person name="Sreeshan A."/>
            <person name="Augustine A."/>
        </authorList>
    </citation>
    <scope>NUCLEOTIDE SEQUENCE</scope>
    <source>
        <tissue evidence="2">Leaf</tissue>
    </source>
</reference>
<feature type="region of interest" description="Disordered" evidence="1">
    <location>
        <begin position="70"/>
        <end position="94"/>
    </location>
</feature>
<accession>A0A2P2INW9</accession>
<dbReference type="EMBL" id="GGEC01002438">
    <property type="protein sequence ID" value="MBW82921.1"/>
    <property type="molecule type" value="Transcribed_RNA"/>
</dbReference>
<evidence type="ECO:0000256" key="1">
    <source>
        <dbReference type="SAM" id="MobiDB-lite"/>
    </source>
</evidence>